<feature type="transmembrane region" description="Helical" evidence="1">
    <location>
        <begin position="116"/>
        <end position="138"/>
    </location>
</feature>
<dbReference type="Proteomes" id="UP000029864">
    <property type="component" value="Unassembled WGS sequence"/>
</dbReference>
<dbReference type="STRING" id="1001240.GY21_16925"/>
<proteinExistence type="predicted"/>
<feature type="transmembrane region" description="Helical" evidence="1">
    <location>
        <begin position="60"/>
        <end position="79"/>
    </location>
</feature>
<dbReference type="EMBL" id="JPXF01000089">
    <property type="protein sequence ID" value="KGJ72209.1"/>
    <property type="molecule type" value="Genomic_DNA"/>
</dbReference>
<gene>
    <name evidence="2" type="ORF">GY21_16925</name>
</gene>
<feature type="transmembrane region" description="Helical" evidence="1">
    <location>
        <begin position="144"/>
        <end position="167"/>
    </location>
</feature>
<keyword evidence="1" id="KW-0812">Transmembrane</keyword>
<accession>A0A099J1B1</accession>
<protein>
    <submittedName>
        <fullName evidence="2">Uncharacterized protein</fullName>
    </submittedName>
</protein>
<comment type="caution">
    <text evidence="2">The sequence shown here is derived from an EMBL/GenBank/DDBJ whole genome shotgun (WGS) entry which is preliminary data.</text>
</comment>
<keyword evidence="1" id="KW-0472">Membrane</keyword>
<name>A0A099J1B1_9MICO</name>
<evidence type="ECO:0000313" key="2">
    <source>
        <dbReference type="EMBL" id="KGJ72209.1"/>
    </source>
</evidence>
<keyword evidence="1" id="KW-1133">Transmembrane helix</keyword>
<organism evidence="2 3">
    <name type="scientific">Cryobacterium roopkundense</name>
    <dbReference type="NCBI Taxonomy" id="1001240"/>
    <lineage>
        <taxon>Bacteria</taxon>
        <taxon>Bacillati</taxon>
        <taxon>Actinomycetota</taxon>
        <taxon>Actinomycetes</taxon>
        <taxon>Micrococcales</taxon>
        <taxon>Microbacteriaceae</taxon>
        <taxon>Cryobacterium</taxon>
    </lineage>
</organism>
<reference evidence="2 3" key="1">
    <citation type="submission" date="2014-08" db="EMBL/GenBank/DDBJ databases">
        <authorList>
            <person name="Sisinthy S."/>
        </authorList>
    </citation>
    <scope>NUCLEOTIDE SEQUENCE [LARGE SCALE GENOMIC DNA]</scope>
    <source>
        <strain evidence="2 3">RuG17</strain>
    </source>
</reference>
<evidence type="ECO:0000313" key="3">
    <source>
        <dbReference type="Proteomes" id="UP000029864"/>
    </source>
</evidence>
<dbReference type="AlphaFoldDB" id="A0A099J1B1"/>
<feature type="transmembrane region" description="Helical" evidence="1">
    <location>
        <begin position="32"/>
        <end position="54"/>
    </location>
</feature>
<keyword evidence="3" id="KW-1185">Reference proteome</keyword>
<evidence type="ECO:0000256" key="1">
    <source>
        <dbReference type="SAM" id="Phobius"/>
    </source>
</evidence>
<sequence length="342" mass="37498">MIDSMSLMARTRTWGEIRAALALWARRDRSEFIMAVWSGIVGILLLIGAAVMFVGSPPKWLGATLAVCLALCLPPRVYFDLRDRSNRGIKRRPYRRVPVAGHLKPDGSLRSASWRWTVVAGTVLAAGIYCGAAVSVVFASPNEFVWFVGTAVLACLALVVLLAAAVTHPLADRAALRLHAELEGEHPNATFVVFKSGQVSSQIACADPESVLTSWNDVTFRAVVTVDEDGLRVWDQFWGKRNNVATIPWSRVDAVGVSIARVRWRYLRAIDLHLISPSGSPSSGVLLLPAQFNRWFRPRSDEGFLKLHAQLETYLARSQPRVAEAERVGHLGRPKPAVGCAG</sequence>